<dbReference type="AlphaFoldDB" id="A0A0K9NGN2"/>
<sequence length="183" mass="20831">MGQILNKQIAQFPVGEVANKLAGKTAGGKPLQMKTKEELRRIIAEFLDNKYPDFDQEVGKWDVNQFCHIVYETVEGICEQNGAVQLRLPKMEFLRTTFNEIHKTKEPLNKKEFEKIIEKVIKFDSFYVGQGAKDLFLYIFGVPIVALFAKRIVPGPLRTISDDLFIPAVTSGTVYYLAKTNKL</sequence>
<dbReference type="EMBL" id="LFYR01002228">
    <property type="protein sequence ID" value="KMZ55924.1"/>
    <property type="molecule type" value="Genomic_DNA"/>
</dbReference>
<proteinExistence type="predicted"/>
<gene>
    <name evidence="1" type="ORF">ZOSMA_9G00250</name>
</gene>
<reference evidence="2" key="1">
    <citation type="journal article" date="2016" name="Nature">
        <title>The genome of the seagrass Zostera marina reveals angiosperm adaptation to the sea.</title>
        <authorList>
            <person name="Olsen J.L."/>
            <person name="Rouze P."/>
            <person name="Verhelst B."/>
            <person name="Lin Y.-C."/>
            <person name="Bayer T."/>
            <person name="Collen J."/>
            <person name="Dattolo E."/>
            <person name="De Paoli E."/>
            <person name="Dittami S."/>
            <person name="Maumus F."/>
            <person name="Michel G."/>
            <person name="Kersting A."/>
            <person name="Lauritano C."/>
            <person name="Lohaus R."/>
            <person name="Toepel M."/>
            <person name="Tonon T."/>
            <person name="Vanneste K."/>
            <person name="Amirebrahimi M."/>
            <person name="Brakel J."/>
            <person name="Bostroem C."/>
            <person name="Chovatia M."/>
            <person name="Grimwood J."/>
            <person name="Jenkins J.W."/>
            <person name="Jueterbock A."/>
            <person name="Mraz A."/>
            <person name="Stam W.T."/>
            <person name="Tice H."/>
            <person name="Bornberg-Bauer E."/>
            <person name="Green P.J."/>
            <person name="Pearson G.A."/>
            <person name="Procaccini G."/>
            <person name="Duarte C.M."/>
            <person name="Schmutz J."/>
            <person name="Reusch T.B.H."/>
            <person name="Van de Peer Y."/>
        </authorList>
    </citation>
    <scope>NUCLEOTIDE SEQUENCE [LARGE SCALE GENOMIC DNA]</scope>
    <source>
        <strain evidence="2">cv. Finnish</strain>
    </source>
</reference>
<evidence type="ECO:0000313" key="1">
    <source>
        <dbReference type="EMBL" id="KMZ55924.1"/>
    </source>
</evidence>
<protein>
    <submittedName>
        <fullName evidence="1">Uncharacterized protein</fullName>
    </submittedName>
</protein>
<name>A0A0K9NGN2_ZOSMR</name>
<dbReference type="PANTHER" id="PTHR37216">
    <property type="entry name" value="EXPRESSED PROTEIN"/>
    <property type="match status" value="1"/>
</dbReference>
<evidence type="ECO:0000313" key="2">
    <source>
        <dbReference type="Proteomes" id="UP000036987"/>
    </source>
</evidence>
<keyword evidence="2" id="KW-1185">Reference proteome</keyword>
<dbReference type="Pfam" id="PF25284">
    <property type="entry name" value="DUF7874"/>
    <property type="match status" value="1"/>
</dbReference>
<dbReference type="Proteomes" id="UP000036987">
    <property type="component" value="Unassembled WGS sequence"/>
</dbReference>
<dbReference type="PANTHER" id="PTHR37216:SF1">
    <property type="entry name" value="EXPRESSED PROTEIN"/>
    <property type="match status" value="1"/>
</dbReference>
<dbReference type="OrthoDB" id="785636at2759"/>
<organism evidence="1 2">
    <name type="scientific">Zostera marina</name>
    <name type="common">Eelgrass</name>
    <dbReference type="NCBI Taxonomy" id="29655"/>
    <lineage>
        <taxon>Eukaryota</taxon>
        <taxon>Viridiplantae</taxon>
        <taxon>Streptophyta</taxon>
        <taxon>Embryophyta</taxon>
        <taxon>Tracheophyta</taxon>
        <taxon>Spermatophyta</taxon>
        <taxon>Magnoliopsida</taxon>
        <taxon>Liliopsida</taxon>
        <taxon>Zosteraceae</taxon>
        <taxon>Zostera</taxon>
    </lineage>
</organism>
<accession>A0A0K9NGN2</accession>
<comment type="caution">
    <text evidence="1">The sequence shown here is derived from an EMBL/GenBank/DDBJ whole genome shotgun (WGS) entry which is preliminary data.</text>
</comment>
<dbReference type="OMA" id="FYRAICE"/>
<dbReference type="InterPro" id="IPR057196">
    <property type="entry name" value="DUF7874"/>
</dbReference>